<name>A0A1N6KDF2_9BURK</name>
<evidence type="ECO:0000313" key="2">
    <source>
        <dbReference type="EMBL" id="SIO54473.1"/>
    </source>
</evidence>
<gene>
    <name evidence="2" type="ORF">SAMN05444168_6845</name>
</gene>
<dbReference type="PROSITE" id="PS51257">
    <property type="entry name" value="PROKAR_LIPOPROTEIN"/>
    <property type="match status" value="1"/>
</dbReference>
<dbReference type="AlphaFoldDB" id="A0A1N6KDF2"/>
<sequence>MNIRQKLSAVTQSAALIACTAGVIKFPHWDVLWIFEFLAVLPLAYTLYTTWADARDRATL</sequence>
<feature type="transmembrane region" description="Helical" evidence="1">
    <location>
        <begin position="31"/>
        <end position="51"/>
    </location>
</feature>
<proteinExistence type="predicted"/>
<dbReference type="Proteomes" id="UP000184693">
    <property type="component" value="Unassembled WGS sequence"/>
</dbReference>
<keyword evidence="1" id="KW-0812">Transmembrane</keyword>
<keyword evidence="1" id="KW-1133">Transmembrane helix</keyword>
<keyword evidence="1" id="KW-0472">Membrane</keyword>
<dbReference type="OrthoDB" id="9866782at2"/>
<evidence type="ECO:0000256" key="1">
    <source>
        <dbReference type="SAM" id="Phobius"/>
    </source>
</evidence>
<organism evidence="2 3">
    <name type="scientific">Paraburkholderia phenazinium</name>
    <dbReference type="NCBI Taxonomy" id="60549"/>
    <lineage>
        <taxon>Bacteria</taxon>
        <taxon>Pseudomonadati</taxon>
        <taxon>Pseudomonadota</taxon>
        <taxon>Betaproteobacteria</taxon>
        <taxon>Burkholderiales</taxon>
        <taxon>Burkholderiaceae</taxon>
        <taxon>Paraburkholderia</taxon>
    </lineage>
</organism>
<accession>A0A1N6KDF2</accession>
<evidence type="ECO:0000313" key="3">
    <source>
        <dbReference type="Proteomes" id="UP000184693"/>
    </source>
</evidence>
<reference evidence="2 3" key="1">
    <citation type="submission" date="2016-11" db="EMBL/GenBank/DDBJ databases">
        <authorList>
            <person name="Jaros S."/>
            <person name="Januszkiewicz K."/>
            <person name="Wedrychowicz H."/>
        </authorList>
    </citation>
    <scope>NUCLEOTIDE SEQUENCE [LARGE SCALE GENOMIC DNA]</scope>
    <source>
        <strain evidence="2 3">GAS86</strain>
    </source>
</reference>
<dbReference type="EMBL" id="FSRM01000002">
    <property type="protein sequence ID" value="SIO54473.1"/>
    <property type="molecule type" value="Genomic_DNA"/>
</dbReference>
<protein>
    <submittedName>
        <fullName evidence="2">Uncharacterized protein</fullName>
    </submittedName>
</protein>
<dbReference type="RefSeq" id="WP_074268601.1">
    <property type="nucleotide sequence ID" value="NZ_FSRM01000002.1"/>
</dbReference>